<organism evidence="1 2">
    <name type="scientific">Caldanaerovirga acetigignens</name>
    <dbReference type="NCBI Taxonomy" id="447595"/>
    <lineage>
        <taxon>Bacteria</taxon>
        <taxon>Bacillati</taxon>
        <taxon>Bacillota</taxon>
        <taxon>Clostridia</taxon>
        <taxon>Thermosediminibacterales</taxon>
        <taxon>Thermosediminibacteraceae</taxon>
        <taxon>Caldanaerovirga</taxon>
    </lineage>
</organism>
<protein>
    <submittedName>
        <fullName evidence="1">Uncharacterized protein</fullName>
    </submittedName>
</protein>
<proteinExistence type="predicted"/>
<evidence type="ECO:0000313" key="1">
    <source>
        <dbReference type="EMBL" id="SHM93295.1"/>
    </source>
</evidence>
<keyword evidence="2" id="KW-1185">Reference proteome</keyword>
<dbReference type="EMBL" id="FRCR01000027">
    <property type="protein sequence ID" value="SHM93295.1"/>
    <property type="molecule type" value="Genomic_DNA"/>
</dbReference>
<reference evidence="2" key="1">
    <citation type="submission" date="2016-11" db="EMBL/GenBank/DDBJ databases">
        <authorList>
            <person name="Varghese N."/>
            <person name="Submissions S."/>
        </authorList>
    </citation>
    <scope>NUCLEOTIDE SEQUENCE [LARGE SCALE GENOMIC DNA]</scope>
    <source>
        <strain evidence="2">DSM 18802</strain>
    </source>
</reference>
<dbReference type="AlphaFoldDB" id="A0A1M7MQS9"/>
<dbReference type="Proteomes" id="UP000184375">
    <property type="component" value="Unassembled WGS sequence"/>
</dbReference>
<gene>
    <name evidence="1" type="ORF">SAMN05660826_02378</name>
</gene>
<accession>A0A1M7MQS9</accession>
<sequence>MAFIAEQGSGLNEKRKIVRDLYDKFFPNARWCQWAVEDAETTIDSQKEQVRMHVSDLEAKIEKSEEKTGTH</sequence>
<name>A0A1M7MQS9_9FIRM</name>
<evidence type="ECO:0000313" key="2">
    <source>
        <dbReference type="Proteomes" id="UP000184375"/>
    </source>
</evidence>